<dbReference type="InterPro" id="IPR013328">
    <property type="entry name" value="6PGD_dom2"/>
</dbReference>
<dbReference type="InterPro" id="IPR008927">
    <property type="entry name" value="6-PGluconate_DH-like_C_sf"/>
</dbReference>
<proteinExistence type="predicted"/>
<dbReference type="Gene3D" id="1.10.1040.10">
    <property type="entry name" value="N-(1-d-carboxylethyl)-l-norvaline Dehydrogenase, domain 2"/>
    <property type="match status" value="1"/>
</dbReference>
<dbReference type="SUPFAM" id="SSF48179">
    <property type="entry name" value="6-phosphogluconate dehydrogenase C-terminal domain-like"/>
    <property type="match status" value="1"/>
</dbReference>
<comment type="caution">
    <text evidence="4">The sequence shown here is derived from an EMBL/GenBank/DDBJ whole genome shotgun (WGS) entry which is preliminary data.</text>
</comment>
<keyword evidence="5" id="KW-1185">Reference proteome</keyword>
<dbReference type="Proteomes" id="UP001202281">
    <property type="component" value="Unassembled WGS sequence"/>
</dbReference>
<dbReference type="InterPro" id="IPR006108">
    <property type="entry name" value="3HC_DH_C"/>
</dbReference>
<dbReference type="Pfam" id="PF02737">
    <property type="entry name" value="3HCDH_N"/>
    <property type="match status" value="1"/>
</dbReference>
<protein>
    <submittedName>
        <fullName evidence="4">3-hydroxyacyl-CoA dehydrogenase family protein</fullName>
    </submittedName>
</protein>
<evidence type="ECO:0000256" key="1">
    <source>
        <dbReference type="ARBA" id="ARBA00023002"/>
    </source>
</evidence>
<dbReference type="Pfam" id="PF00725">
    <property type="entry name" value="3HCDH"/>
    <property type="match status" value="1"/>
</dbReference>
<name>A0ABT0BRQ3_9SPHN</name>
<reference evidence="4 5" key="1">
    <citation type="submission" date="2022-04" db="EMBL/GenBank/DDBJ databases">
        <title>Identification of a novel bacterium isolated from mangrove sediments.</title>
        <authorList>
            <person name="Pan X."/>
        </authorList>
    </citation>
    <scope>NUCLEOTIDE SEQUENCE [LARGE SCALE GENOMIC DNA]</scope>
    <source>
        <strain evidence="4 5">B2638</strain>
    </source>
</reference>
<evidence type="ECO:0000259" key="3">
    <source>
        <dbReference type="Pfam" id="PF02737"/>
    </source>
</evidence>
<gene>
    <name evidence="4" type="ORF">MTR66_12515</name>
</gene>
<organism evidence="4 5">
    <name type="scientific">Novosphingobium beihaiensis</name>
    <dbReference type="NCBI Taxonomy" id="2930389"/>
    <lineage>
        <taxon>Bacteria</taxon>
        <taxon>Pseudomonadati</taxon>
        <taxon>Pseudomonadota</taxon>
        <taxon>Alphaproteobacteria</taxon>
        <taxon>Sphingomonadales</taxon>
        <taxon>Sphingomonadaceae</taxon>
        <taxon>Novosphingobium</taxon>
    </lineage>
</organism>
<accession>A0ABT0BRQ3</accession>
<feature type="domain" description="3-hydroxyacyl-CoA dehydrogenase NAD binding" evidence="3">
    <location>
        <begin position="4"/>
        <end position="185"/>
    </location>
</feature>
<evidence type="ECO:0000313" key="4">
    <source>
        <dbReference type="EMBL" id="MCJ2187635.1"/>
    </source>
</evidence>
<dbReference type="PANTHER" id="PTHR48075">
    <property type="entry name" value="3-HYDROXYACYL-COA DEHYDROGENASE FAMILY PROTEIN"/>
    <property type="match status" value="1"/>
</dbReference>
<evidence type="ECO:0000313" key="5">
    <source>
        <dbReference type="Proteomes" id="UP001202281"/>
    </source>
</evidence>
<dbReference type="SUPFAM" id="SSF51735">
    <property type="entry name" value="NAD(P)-binding Rossmann-fold domains"/>
    <property type="match status" value="1"/>
</dbReference>
<dbReference type="Gene3D" id="3.40.50.720">
    <property type="entry name" value="NAD(P)-binding Rossmann-like Domain"/>
    <property type="match status" value="1"/>
</dbReference>
<sequence>MARKVGVVGSGMMGSEIALVYALAGFSVKICDQSAEQVQSAIERLKGVLEQGIAKNRYTREQADAALANLEACDSLESYADRDLVVEAVFEDIDVKGAIFERLAKVLPETAIMMTNTSSISITALGGRLPEERRGRFVGTHFFSPVSRMALVEVIPGIDTDPQVADEVMQLMRDIAKEPIHVKDVVGFAVNRMLHIFFIEAIRLVEEGAVSAEDIDKACKLGLGHPVGPFELMDLTDTKLSMDVQQIMQDHYGDRFMPRQLLKAIVAAGYRGRKTGRGWHRYDAKGKRIPA</sequence>
<evidence type="ECO:0000259" key="2">
    <source>
        <dbReference type="Pfam" id="PF00725"/>
    </source>
</evidence>
<dbReference type="PANTHER" id="PTHR48075:SF5">
    <property type="entry name" value="3-HYDROXYBUTYRYL-COA DEHYDROGENASE"/>
    <property type="match status" value="1"/>
</dbReference>
<feature type="domain" description="3-hydroxyacyl-CoA dehydrogenase C-terminal" evidence="2">
    <location>
        <begin position="187"/>
        <end position="282"/>
    </location>
</feature>
<dbReference type="InterPro" id="IPR022694">
    <property type="entry name" value="3-OHacyl-CoA_DH"/>
</dbReference>
<keyword evidence="1" id="KW-0560">Oxidoreductase</keyword>
<dbReference type="EMBL" id="JALHLG010000016">
    <property type="protein sequence ID" value="MCJ2187635.1"/>
    <property type="molecule type" value="Genomic_DNA"/>
</dbReference>
<dbReference type="InterPro" id="IPR036291">
    <property type="entry name" value="NAD(P)-bd_dom_sf"/>
</dbReference>
<dbReference type="InterPro" id="IPR006176">
    <property type="entry name" value="3-OHacyl-CoA_DH_NAD-bd"/>
</dbReference>
<dbReference type="PIRSF" id="PIRSF000105">
    <property type="entry name" value="HCDH"/>
    <property type="match status" value="1"/>
</dbReference>